<feature type="chain" id="PRO_5007593873" evidence="12">
    <location>
        <begin position="21"/>
        <end position="205"/>
    </location>
</feature>
<dbReference type="Pfam" id="PF03188">
    <property type="entry name" value="Cytochrom_B561"/>
    <property type="match status" value="1"/>
</dbReference>
<dbReference type="PANTHER" id="PTHR15422">
    <property type="entry name" value="OS05G0565100 PROTEIN"/>
    <property type="match status" value="1"/>
</dbReference>
<keyword evidence="9" id="KW-0408">Iron</keyword>
<feature type="transmembrane region" description="Helical" evidence="11">
    <location>
        <begin position="98"/>
        <end position="120"/>
    </location>
</feature>
<evidence type="ECO:0000256" key="5">
    <source>
        <dbReference type="ARBA" id="ARBA00022692"/>
    </source>
</evidence>
<dbReference type="SMART" id="SM00665">
    <property type="entry name" value="B561"/>
    <property type="match status" value="1"/>
</dbReference>
<feature type="transmembrane region" description="Helical" evidence="11">
    <location>
        <begin position="62"/>
        <end position="83"/>
    </location>
</feature>
<evidence type="ECO:0000256" key="9">
    <source>
        <dbReference type="ARBA" id="ARBA00023004"/>
    </source>
</evidence>
<feature type="transmembrane region" description="Helical" evidence="11">
    <location>
        <begin position="164"/>
        <end position="185"/>
    </location>
</feature>
<keyword evidence="5 11" id="KW-0812">Transmembrane</keyword>
<dbReference type="CDD" id="cd08760">
    <property type="entry name" value="Cyt_b561_FRRS1_like"/>
    <property type="match status" value="1"/>
</dbReference>
<dbReference type="GO" id="GO:0140575">
    <property type="term" value="F:transmembrane monodehydroascorbate reductase activity"/>
    <property type="evidence" value="ECO:0007669"/>
    <property type="project" value="InterPro"/>
</dbReference>
<dbReference type="OrthoDB" id="19261at2759"/>
<comment type="cofactor">
    <cofactor evidence="1">
        <name>heme b</name>
        <dbReference type="ChEBI" id="CHEBI:60344"/>
    </cofactor>
</comment>
<dbReference type="GO" id="GO:0020037">
    <property type="term" value="F:heme binding"/>
    <property type="evidence" value="ECO:0007669"/>
    <property type="project" value="TreeGrafter"/>
</dbReference>
<dbReference type="PROSITE" id="PS50939">
    <property type="entry name" value="CYTOCHROME_B561"/>
    <property type="match status" value="1"/>
</dbReference>
<evidence type="ECO:0000256" key="10">
    <source>
        <dbReference type="ARBA" id="ARBA00023136"/>
    </source>
</evidence>
<feature type="transmembrane region" description="Helical" evidence="11">
    <location>
        <begin position="36"/>
        <end position="55"/>
    </location>
</feature>
<keyword evidence="8 11" id="KW-1133">Transmembrane helix</keyword>
<dbReference type="Proteomes" id="UP000076078">
    <property type="component" value="Unassembled WGS sequence"/>
</dbReference>
<evidence type="ECO:0000256" key="11">
    <source>
        <dbReference type="SAM" id="Phobius"/>
    </source>
</evidence>
<comment type="caution">
    <text evidence="14">The sequence shown here is derived from an EMBL/GenBank/DDBJ whole genome shotgun (WGS) entry which is preliminary data.</text>
</comment>
<dbReference type="InterPro" id="IPR045150">
    <property type="entry name" value="CYB561D1/2"/>
</dbReference>
<evidence type="ECO:0000259" key="13">
    <source>
        <dbReference type="PROSITE" id="PS50939"/>
    </source>
</evidence>
<dbReference type="STRING" id="361077.A0A152A9F6"/>
<protein>
    <submittedName>
        <fullName evidence="14">Cytochrome b561 / ferric reductase transmembrane domain-containing protein</fullName>
    </submittedName>
</protein>
<evidence type="ECO:0000256" key="3">
    <source>
        <dbReference type="ARBA" id="ARBA00022448"/>
    </source>
</evidence>
<dbReference type="InterPro" id="IPR006593">
    <property type="entry name" value="Cyt_b561/ferric_Rdtase_TM"/>
</dbReference>
<dbReference type="EMBL" id="LODT01000001">
    <property type="protein sequence ID" value="KYR02862.1"/>
    <property type="molecule type" value="Genomic_DNA"/>
</dbReference>
<evidence type="ECO:0000313" key="15">
    <source>
        <dbReference type="Proteomes" id="UP000076078"/>
    </source>
</evidence>
<keyword evidence="10 11" id="KW-0472">Membrane</keyword>
<sequence>MIKIFSYFIVILNFGKLILAKEEEEEWDFVGSHGSLMFLSFGIMIPIGIFISRYLKIYKWWFPIHIFLQSSALAFMLTGYIIMLTKIGFTLETNHAKVGFATILLMVITYVGGIISHLFYDPKRKSAPIFPDRLHWYSGRLIYLLSQVTLILGMRFVFAKEIIIIYSFCILIFLCVPLIIELFIFQKTKHRKSRTRKDIQEEEHQ</sequence>
<keyword evidence="4" id="KW-0349">Heme</keyword>
<dbReference type="InParanoid" id="A0A152A9F6"/>
<keyword evidence="15" id="KW-1185">Reference proteome</keyword>
<feature type="transmembrane region" description="Helical" evidence="11">
    <location>
        <begin position="141"/>
        <end position="158"/>
    </location>
</feature>
<keyword evidence="3" id="KW-0813">Transport</keyword>
<dbReference type="Gene3D" id="1.20.120.1770">
    <property type="match status" value="1"/>
</dbReference>
<name>A0A152A9F6_TIELA</name>
<gene>
    <name evidence="14" type="ORF">DLAC_00333</name>
</gene>
<evidence type="ECO:0000256" key="4">
    <source>
        <dbReference type="ARBA" id="ARBA00022617"/>
    </source>
</evidence>
<evidence type="ECO:0000256" key="6">
    <source>
        <dbReference type="ARBA" id="ARBA00022723"/>
    </source>
</evidence>
<dbReference type="AlphaFoldDB" id="A0A152A9F6"/>
<accession>A0A152A9F6</accession>
<feature type="domain" description="Cytochrome b561" evidence="13">
    <location>
        <begin position="1"/>
        <end position="191"/>
    </location>
</feature>
<comment type="subcellular location">
    <subcellularLocation>
        <location evidence="2">Membrane</location>
        <topology evidence="2">Multi-pass membrane protein</topology>
    </subcellularLocation>
</comment>
<keyword evidence="12" id="KW-0732">Signal</keyword>
<organism evidence="14 15">
    <name type="scientific">Tieghemostelium lacteum</name>
    <name type="common">Slime mold</name>
    <name type="synonym">Dictyostelium lacteum</name>
    <dbReference type="NCBI Taxonomy" id="361077"/>
    <lineage>
        <taxon>Eukaryota</taxon>
        <taxon>Amoebozoa</taxon>
        <taxon>Evosea</taxon>
        <taxon>Eumycetozoa</taxon>
        <taxon>Dictyostelia</taxon>
        <taxon>Dictyosteliales</taxon>
        <taxon>Raperosteliaceae</taxon>
        <taxon>Tieghemostelium</taxon>
    </lineage>
</organism>
<evidence type="ECO:0000256" key="12">
    <source>
        <dbReference type="SAM" id="SignalP"/>
    </source>
</evidence>
<evidence type="ECO:0000256" key="1">
    <source>
        <dbReference type="ARBA" id="ARBA00001970"/>
    </source>
</evidence>
<evidence type="ECO:0000313" key="14">
    <source>
        <dbReference type="EMBL" id="KYR02862.1"/>
    </source>
</evidence>
<keyword evidence="7" id="KW-0249">Electron transport</keyword>
<dbReference type="GO" id="GO:0046872">
    <property type="term" value="F:metal ion binding"/>
    <property type="evidence" value="ECO:0007669"/>
    <property type="project" value="UniProtKB-KW"/>
</dbReference>
<dbReference type="PANTHER" id="PTHR15422:SF24">
    <property type="entry name" value="DOMON RELATED DOMAIN-CONTAINING PROTEIN"/>
    <property type="match status" value="1"/>
</dbReference>
<proteinExistence type="predicted"/>
<dbReference type="GO" id="GO:0016020">
    <property type="term" value="C:membrane"/>
    <property type="evidence" value="ECO:0007669"/>
    <property type="project" value="UniProtKB-SubCell"/>
</dbReference>
<keyword evidence="6" id="KW-0479">Metal-binding</keyword>
<evidence type="ECO:0000256" key="2">
    <source>
        <dbReference type="ARBA" id="ARBA00004141"/>
    </source>
</evidence>
<feature type="signal peptide" evidence="12">
    <location>
        <begin position="1"/>
        <end position="20"/>
    </location>
</feature>
<reference evidence="14 15" key="1">
    <citation type="submission" date="2015-12" db="EMBL/GenBank/DDBJ databases">
        <title>Dictyostelia acquired genes for synthesis and detection of signals that induce cell-type specialization by lateral gene transfer from prokaryotes.</title>
        <authorList>
            <person name="Gloeckner G."/>
            <person name="Schaap P."/>
        </authorList>
    </citation>
    <scope>NUCLEOTIDE SEQUENCE [LARGE SCALE GENOMIC DNA]</scope>
    <source>
        <strain evidence="14 15">TK</strain>
    </source>
</reference>
<evidence type="ECO:0000256" key="7">
    <source>
        <dbReference type="ARBA" id="ARBA00022982"/>
    </source>
</evidence>
<evidence type="ECO:0000256" key="8">
    <source>
        <dbReference type="ARBA" id="ARBA00022989"/>
    </source>
</evidence>